<dbReference type="Proteomes" id="UP001500282">
    <property type="component" value="Unassembled WGS sequence"/>
</dbReference>
<comment type="caution">
    <text evidence="2">The sequence shown here is derived from an EMBL/GenBank/DDBJ whole genome shotgun (WGS) entry which is preliminary data.</text>
</comment>
<name>A0ABN1WST7_9ACTN</name>
<evidence type="ECO:0000256" key="1">
    <source>
        <dbReference type="SAM" id="MobiDB-lite"/>
    </source>
</evidence>
<evidence type="ECO:0000313" key="2">
    <source>
        <dbReference type="EMBL" id="GAA1260346.1"/>
    </source>
</evidence>
<accession>A0ABN1WST7</accession>
<organism evidence="2 3">
    <name type="scientific">Streptomyces javensis</name>
    <dbReference type="NCBI Taxonomy" id="114698"/>
    <lineage>
        <taxon>Bacteria</taxon>
        <taxon>Bacillati</taxon>
        <taxon>Actinomycetota</taxon>
        <taxon>Actinomycetes</taxon>
        <taxon>Kitasatosporales</taxon>
        <taxon>Streptomycetaceae</taxon>
        <taxon>Streptomyces</taxon>
        <taxon>Streptomyces violaceusniger group</taxon>
    </lineage>
</organism>
<sequence length="61" mass="6088">MERLSDACRNGHPVLAVVRGSAINQDGASTPAPGIRGPGAEPLVTGRGGSLPYLPAPTAPI</sequence>
<keyword evidence="3" id="KW-1185">Reference proteome</keyword>
<gene>
    <name evidence="2" type="ORF">GCM10009579_18080</name>
</gene>
<reference evidence="2 3" key="1">
    <citation type="journal article" date="2019" name="Int. J. Syst. Evol. Microbiol.">
        <title>The Global Catalogue of Microorganisms (GCM) 10K type strain sequencing project: providing services to taxonomists for standard genome sequencing and annotation.</title>
        <authorList>
            <consortium name="The Broad Institute Genomics Platform"/>
            <consortium name="The Broad Institute Genome Sequencing Center for Infectious Disease"/>
            <person name="Wu L."/>
            <person name="Ma J."/>
        </authorList>
    </citation>
    <scope>NUCLEOTIDE SEQUENCE [LARGE SCALE GENOMIC DNA]</scope>
    <source>
        <strain evidence="2 3">JCM 11448</strain>
    </source>
</reference>
<dbReference type="InterPro" id="IPR016039">
    <property type="entry name" value="Thiolase-like"/>
</dbReference>
<dbReference type="SUPFAM" id="SSF53901">
    <property type="entry name" value="Thiolase-like"/>
    <property type="match status" value="1"/>
</dbReference>
<protein>
    <submittedName>
        <fullName evidence="2">Uncharacterized protein</fullName>
    </submittedName>
</protein>
<evidence type="ECO:0000313" key="3">
    <source>
        <dbReference type="Proteomes" id="UP001500282"/>
    </source>
</evidence>
<dbReference type="EMBL" id="BAAAIH010000007">
    <property type="protein sequence ID" value="GAA1260346.1"/>
    <property type="molecule type" value="Genomic_DNA"/>
</dbReference>
<dbReference type="Gene3D" id="3.40.47.10">
    <property type="match status" value="1"/>
</dbReference>
<proteinExistence type="predicted"/>
<feature type="region of interest" description="Disordered" evidence="1">
    <location>
        <begin position="24"/>
        <end position="61"/>
    </location>
</feature>